<dbReference type="Proteomes" id="UP000783686">
    <property type="component" value="Unassembled WGS sequence"/>
</dbReference>
<organism evidence="6 7">
    <name type="scientific">Bursaphelenchus okinawaensis</name>
    <dbReference type="NCBI Taxonomy" id="465554"/>
    <lineage>
        <taxon>Eukaryota</taxon>
        <taxon>Metazoa</taxon>
        <taxon>Ecdysozoa</taxon>
        <taxon>Nematoda</taxon>
        <taxon>Chromadorea</taxon>
        <taxon>Rhabditida</taxon>
        <taxon>Tylenchina</taxon>
        <taxon>Tylenchomorpha</taxon>
        <taxon>Aphelenchoidea</taxon>
        <taxon>Aphelenchoididae</taxon>
        <taxon>Bursaphelenchus</taxon>
    </lineage>
</organism>
<proteinExistence type="predicted"/>
<dbReference type="InterPro" id="IPR019749">
    <property type="entry name" value="Band_41_domain"/>
</dbReference>
<dbReference type="GO" id="GO:0005737">
    <property type="term" value="C:cytoplasm"/>
    <property type="evidence" value="ECO:0007669"/>
    <property type="project" value="UniProtKB-SubCell"/>
</dbReference>
<sequence length="496" mass="56182">MGFFKARCKLSLLNLDVLEFEIGSKQTADTILLAANEKLNISEENYDCFALYYLDAENQVQWVNPMDTVVNILAQRDSSGHILLFHGVRFFPLSCLSVVDPNTVIQFFFDTRLQFVKGYLSMEFDDFTTCSAILILHKCGIESLEYSEVSRVFDEELAFPKLLLRQFEANVDQIHDEVYDKCLSFKNATHAQLIATFLKHCQNSALFGSVFYKFTDSVNHDIVLAVNSRSVLQFDPKNIYQPKKVFNFALVDDITCSEASLVISVRGERDEPYAAAFLKKATFKFQSTQVCKKIWSAIVAQHKYYRSQIAETSHQGSEYSLQLLTDRLSQFFASSSTIASSGPSNSSLGSTRSYSTTSMKSRVSDVTVDQPLTSYQRTKEEKERDLQSYYKLKGEVKLIEDELLYKLEELKQLCVEEANITGDMPKEIFMTLLPGESMPNTTKRMGTAFKLDPVDGGVAVVESVRVVRCEEERQERVNVDVDHEATVVSFGHAAFV</sequence>
<dbReference type="CDD" id="cd01765">
    <property type="entry name" value="FERM_F0_F1"/>
    <property type="match status" value="1"/>
</dbReference>
<evidence type="ECO:0000313" key="6">
    <source>
        <dbReference type="EMBL" id="CAD5219008.1"/>
    </source>
</evidence>
<name>A0A811KTT2_9BILA</name>
<dbReference type="InterPro" id="IPR035963">
    <property type="entry name" value="FERM_2"/>
</dbReference>
<dbReference type="PROSITE" id="PS50057">
    <property type="entry name" value="FERM_3"/>
    <property type="match status" value="1"/>
</dbReference>
<evidence type="ECO:0000256" key="2">
    <source>
        <dbReference type="ARBA" id="ARBA00022490"/>
    </source>
</evidence>
<protein>
    <recommendedName>
        <fullName evidence="5">FERM domain-containing protein</fullName>
    </recommendedName>
</protein>
<accession>A0A811KTT2</accession>
<dbReference type="EMBL" id="CAJFCW020000004">
    <property type="protein sequence ID" value="CAG9112273.1"/>
    <property type="molecule type" value="Genomic_DNA"/>
</dbReference>
<dbReference type="SMART" id="SM01196">
    <property type="entry name" value="FERM_C"/>
    <property type="match status" value="1"/>
</dbReference>
<keyword evidence="7" id="KW-1185">Reference proteome</keyword>
<dbReference type="EMBL" id="CAJFDH010000004">
    <property type="protein sequence ID" value="CAD5219008.1"/>
    <property type="molecule type" value="Genomic_DNA"/>
</dbReference>
<evidence type="ECO:0000259" key="5">
    <source>
        <dbReference type="PROSITE" id="PS50057"/>
    </source>
</evidence>
<dbReference type="Gene3D" id="3.10.20.90">
    <property type="entry name" value="Phosphatidylinositol 3-kinase Catalytic Subunit, Chain A, domain 1"/>
    <property type="match status" value="1"/>
</dbReference>
<feature type="region of interest" description="Disordered" evidence="4">
    <location>
        <begin position="336"/>
        <end position="362"/>
    </location>
</feature>
<evidence type="ECO:0000256" key="3">
    <source>
        <dbReference type="ARBA" id="ARBA00023054"/>
    </source>
</evidence>
<dbReference type="OrthoDB" id="10063592at2759"/>
<dbReference type="PANTHER" id="PTHR46079:SF2">
    <property type="entry name" value="FERM DOMAIN-CONTAINING PROTEIN"/>
    <property type="match status" value="1"/>
</dbReference>
<evidence type="ECO:0000256" key="1">
    <source>
        <dbReference type="ARBA" id="ARBA00004496"/>
    </source>
</evidence>
<dbReference type="Pfam" id="PF09380">
    <property type="entry name" value="FERM_C"/>
    <property type="match status" value="1"/>
</dbReference>
<dbReference type="InterPro" id="IPR018980">
    <property type="entry name" value="FERM_PH-like_C"/>
</dbReference>
<dbReference type="InterPro" id="IPR029071">
    <property type="entry name" value="Ubiquitin-like_domsf"/>
</dbReference>
<dbReference type="AlphaFoldDB" id="A0A811KTT2"/>
<dbReference type="PANTHER" id="PTHR46079">
    <property type="entry name" value="FERM DOMAIN-CONTAINING PROTEIN 4"/>
    <property type="match status" value="1"/>
</dbReference>
<dbReference type="GO" id="GO:0090162">
    <property type="term" value="P:establishment of epithelial cell polarity"/>
    <property type="evidence" value="ECO:0007669"/>
    <property type="project" value="InterPro"/>
</dbReference>
<reference evidence="6" key="1">
    <citation type="submission" date="2020-09" db="EMBL/GenBank/DDBJ databases">
        <authorList>
            <person name="Kikuchi T."/>
        </authorList>
    </citation>
    <scope>NUCLEOTIDE SEQUENCE</scope>
    <source>
        <strain evidence="6">SH1</strain>
    </source>
</reference>
<dbReference type="Pfam" id="PF11819">
    <property type="entry name" value="CUPID"/>
    <property type="match status" value="1"/>
</dbReference>
<feature type="compositionally biased region" description="Low complexity" evidence="4">
    <location>
        <begin position="336"/>
        <end position="353"/>
    </location>
</feature>
<feature type="domain" description="FERM" evidence="5">
    <location>
        <begin position="6"/>
        <end position="309"/>
    </location>
</feature>
<gene>
    <name evidence="6" type="ORF">BOKJ2_LOCUS8218</name>
</gene>
<dbReference type="SMART" id="SM00295">
    <property type="entry name" value="B41"/>
    <property type="match status" value="1"/>
</dbReference>
<dbReference type="Proteomes" id="UP000614601">
    <property type="component" value="Unassembled WGS sequence"/>
</dbReference>
<dbReference type="SUPFAM" id="SSF50729">
    <property type="entry name" value="PH domain-like"/>
    <property type="match status" value="1"/>
</dbReference>
<dbReference type="SUPFAM" id="SSF47031">
    <property type="entry name" value="Second domain of FERM"/>
    <property type="match status" value="1"/>
</dbReference>
<dbReference type="InterPro" id="IPR047176">
    <property type="entry name" value="FRMD4A/B"/>
</dbReference>
<comment type="caution">
    <text evidence="6">The sequence shown here is derived from an EMBL/GenBank/DDBJ whole genome shotgun (WGS) entry which is preliminary data.</text>
</comment>
<keyword evidence="3" id="KW-0175">Coiled coil</keyword>
<dbReference type="InterPro" id="IPR000299">
    <property type="entry name" value="FERM_domain"/>
</dbReference>
<keyword evidence="2" id="KW-0963">Cytoplasm</keyword>
<dbReference type="SUPFAM" id="SSF54236">
    <property type="entry name" value="Ubiquitin-like"/>
    <property type="match status" value="1"/>
</dbReference>
<comment type="subcellular location">
    <subcellularLocation>
        <location evidence="1">Cytoplasm</location>
    </subcellularLocation>
</comment>
<evidence type="ECO:0000256" key="4">
    <source>
        <dbReference type="SAM" id="MobiDB-lite"/>
    </source>
</evidence>
<evidence type="ECO:0000313" key="7">
    <source>
        <dbReference type="Proteomes" id="UP000614601"/>
    </source>
</evidence>
<dbReference type="Gene3D" id="2.30.29.30">
    <property type="entry name" value="Pleckstrin-homology domain (PH domain)/Phosphotyrosine-binding domain (PTB)"/>
    <property type="match status" value="1"/>
</dbReference>
<dbReference type="InterPro" id="IPR021774">
    <property type="entry name" value="CUPID"/>
</dbReference>
<dbReference type="InterPro" id="IPR011993">
    <property type="entry name" value="PH-like_dom_sf"/>
</dbReference>